<reference evidence="1" key="1">
    <citation type="journal article" date="2015" name="Genome Biol. Evol.">
        <title>Organellar Genomes of White Spruce (Picea glauca): Assembly and Annotation.</title>
        <authorList>
            <person name="Jackman S.D."/>
            <person name="Warren R.L."/>
            <person name="Gibb E.A."/>
            <person name="Vandervalk B.P."/>
            <person name="Mohamadi H."/>
            <person name="Chu J."/>
            <person name="Raymond A."/>
            <person name="Pleasance S."/>
            <person name="Coope R."/>
            <person name="Wildung M.R."/>
            <person name="Ritland C.E."/>
            <person name="Bousquet J."/>
            <person name="Jones S.J."/>
            <person name="Bohlmann J."/>
            <person name="Birol I."/>
        </authorList>
    </citation>
    <scope>NUCLEOTIDE SEQUENCE [LARGE SCALE GENOMIC DNA]</scope>
    <source>
        <tissue evidence="1">Flushing bud</tissue>
    </source>
</reference>
<name>A0A101M355_PICGL</name>
<accession>A0A101M355</accession>
<evidence type="ECO:0000313" key="1">
    <source>
        <dbReference type="EMBL" id="KUM50186.1"/>
    </source>
</evidence>
<geneLocation type="mitochondrion" evidence="1"/>
<gene>
    <name evidence="1" type="ORF">ABT39_MTgene29</name>
</gene>
<dbReference type="EMBL" id="LKAM01000001">
    <property type="protein sequence ID" value="KUM50186.1"/>
    <property type="molecule type" value="Genomic_DNA"/>
</dbReference>
<protein>
    <submittedName>
        <fullName evidence="1">Uncharacterized protein</fullName>
    </submittedName>
</protein>
<comment type="caution">
    <text evidence="1">The sequence shown here is derived from an EMBL/GenBank/DDBJ whole genome shotgun (WGS) entry which is preliminary data.</text>
</comment>
<keyword evidence="1" id="KW-0496">Mitochondrion</keyword>
<dbReference type="AlphaFoldDB" id="A0A101M355"/>
<proteinExistence type="predicted"/>
<organism evidence="1">
    <name type="scientific">Picea glauca</name>
    <name type="common">White spruce</name>
    <name type="synonym">Pinus glauca</name>
    <dbReference type="NCBI Taxonomy" id="3330"/>
    <lineage>
        <taxon>Eukaryota</taxon>
        <taxon>Viridiplantae</taxon>
        <taxon>Streptophyta</taxon>
        <taxon>Embryophyta</taxon>
        <taxon>Tracheophyta</taxon>
        <taxon>Spermatophyta</taxon>
        <taxon>Pinopsida</taxon>
        <taxon>Pinidae</taxon>
        <taxon>Conifers I</taxon>
        <taxon>Pinales</taxon>
        <taxon>Pinaceae</taxon>
        <taxon>Picea</taxon>
    </lineage>
</organism>
<sequence>MLALFCLADQHRTPFRNLLGPPLSLPTMNPLIGVSSSPTWALLYKGSQLLKTIRSLFKKEDEKLFHTSEDDQPFHAIQQSIMESSGL</sequence>